<dbReference type="GO" id="GO:0006198">
    <property type="term" value="P:cAMP catabolic process"/>
    <property type="evidence" value="ECO:0007669"/>
    <property type="project" value="InterPro"/>
</dbReference>
<reference evidence="2" key="1">
    <citation type="submission" date="2018-06" db="EMBL/GenBank/DDBJ databases">
        <authorList>
            <person name="Zhirakovskaya E."/>
        </authorList>
    </citation>
    <scope>NUCLEOTIDE SEQUENCE</scope>
</reference>
<dbReference type="EMBL" id="UOFP01000320">
    <property type="protein sequence ID" value="VAW90324.1"/>
    <property type="molecule type" value="Genomic_DNA"/>
</dbReference>
<dbReference type="InterPro" id="IPR000396">
    <property type="entry name" value="Pdiesterase2"/>
</dbReference>
<dbReference type="PRINTS" id="PR00388">
    <property type="entry name" value="PDIESTERASE2"/>
</dbReference>
<gene>
    <name evidence="2" type="ORF">MNBD_GAMMA18-627</name>
</gene>
<dbReference type="PANTHER" id="PTHR42663">
    <property type="entry name" value="HYDROLASE C777.06C-RELATED-RELATED"/>
    <property type="match status" value="1"/>
</dbReference>
<dbReference type="GO" id="GO:0004115">
    <property type="term" value="F:3',5'-cyclic-AMP phosphodiesterase activity"/>
    <property type="evidence" value="ECO:0007669"/>
    <property type="project" value="InterPro"/>
</dbReference>
<accession>A0A3B1A9A0</accession>
<dbReference type="InterPro" id="IPR001279">
    <property type="entry name" value="Metallo-B-lactamas"/>
</dbReference>
<dbReference type="SUPFAM" id="SSF56281">
    <property type="entry name" value="Metallo-hydrolase/oxidoreductase"/>
    <property type="match status" value="1"/>
</dbReference>
<feature type="domain" description="Metallo-beta-lactamase" evidence="1">
    <location>
        <begin position="42"/>
        <end position="246"/>
    </location>
</feature>
<dbReference type="Gene3D" id="3.60.15.10">
    <property type="entry name" value="Ribonuclease Z/Hydroxyacylglutathione hydrolase-like"/>
    <property type="match status" value="1"/>
</dbReference>
<name>A0A3B1A9A0_9ZZZZ</name>
<dbReference type="SMART" id="SM00849">
    <property type="entry name" value="Lactamase_B"/>
    <property type="match status" value="1"/>
</dbReference>
<dbReference type="PANTHER" id="PTHR42663:SF6">
    <property type="entry name" value="HYDROLASE C777.06C-RELATED"/>
    <property type="match status" value="1"/>
</dbReference>
<dbReference type="InterPro" id="IPR036866">
    <property type="entry name" value="RibonucZ/Hydroxyglut_hydro"/>
</dbReference>
<evidence type="ECO:0000313" key="2">
    <source>
        <dbReference type="EMBL" id="VAW90324.1"/>
    </source>
</evidence>
<dbReference type="Pfam" id="PF12706">
    <property type="entry name" value="Lactamase_B_2"/>
    <property type="match status" value="1"/>
</dbReference>
<organism evidence="2">
    <name type="scientific">hydrothermal vent metagenome</name>
    <dbReference type="NCBI Taxonomy" id="652676"/>
    <lineage>
        <taxon>unclassified sequences</taxon>
        <taxon>metagenomes</taxon>
        <taxon>ecological metagenomes</taxon>
    </lineage>
</organism>
<sequence>MFREFGQSSRSMLHIIYELLVRVGDMNLRILGCSGGIGGELRTTSLMIDDDILIDAGTGIGELSLSEMGELRHIFLTHSHLDHIANLPLLIDSIFEKIKYPITVHAQPATIKALKEHVFNWVIWPDFSCLPNEENPVMLFSEMTPGKLVSIGDREFEMIPVNHSVPSVGFYVRQGENAFAFSGDTTTNDTFWAGLNLRKKLDMLIIEVAFPNSQLALSKAAFHYCPSLLAEDIVKLEHSPKIYISHPKPGQEKKIADELKAYGVCDGFICLQGNECFAV</sequence>
<evidence type="ECO:0000259" key="1">
    <source>
        <dbReference type="SMART" id="SM00849"/>
    </source>
</evidence>
<protein>
    <submittedName>
        <fullName evidence="2">cAMP phosphodiesterases class-II:Metallo-beta-lactamase superfamily</fullName>
    </submittedName>
</protein>
<dbReference type="AlphaFoldDB" id="A0A3B1A9A0"/>
<dbReference type="CDD" id="cd07735">
    <property type="entry name" value="class_II_PDE_MBL-fold"/>
    <property type="match status" value="1"/>
</dbReference>
<proteinExistence type="predicted"/>